<dbReference type="InterPro" id="IPR006764">
    <property type="entry name" value="SAM_dep_MeTrfase_SAV2177_type"/>
</dbReference>
<accession>A0A9Y2INT4</accession>
<evidence type="ECO:0000313" key="1">
    <source>
        <dbReference type="EMBL" id="WIX83339.1"/>
    </source>
</evidence>
<dbReference type="Proteomes" id="UP001236014">
    <property type="component" value="Chromosome"/>
</dbReference>
<dbReference type="PIRSF" id="PIRSF017393">
    <property type="entry name" value="MTase_SAV2177"/>
    <property type="match status" value="1"/>
</dbReference>
<dbReference type="Gene3D" id="3.40.50.150">
    <property type="entry name" value="Vaccinia Virus protein VP39"/>
    <property type="match status" value="1"/>
</dbReference>
<keyword evidence="1" id="KW-0808">Transferase</keyword>
<dbReference type="SUPFAM" id="SSF53335">
    <property type="entry name" value="S-adenosyl-L-methionine-dependent methyltransferases"/>
    <property type="match status" value="1"/>
</dbReference>
<protein>
    <submittedName>
        <fullName evidence="1">SAM-dependent methyltransferase</fullName>
        <ecNumber evidence="1">2.1.1.-</ecNumber>
    </submittedName>
</protein>
<gene>
    <name evidence="1" type="ORF">QRX50_22555</name>
</gene>
<keyword evidence="2" id="KW-1185">Reference proteome</keyword>
<dbReference type="InterPro" id="IPR029063">
    <property type="entry name" value="SAM-dependent_MTases_sf"/>
</dbReference>
<dbReference type="EMBL" id="CP127294">
    <property type="protein sequence ID" value="WIX83339.1"/>
    <property type="molecule type" value="Genomic_DNA"/>
</dbReference>
<dbReference type="GO" id="GO:0008168">
    <property type="term" value="F:methyltransferase activity"/>
    <property type="evidence" value="ECO:0007669"/>
    <property type="project" value="UniProtKB-KW"/>
</dbReference>
<organism evidence="1 2">
    <name type="scientific">Amycolatopsis carbonis</name>
    <dbReference type="NCBI Taxonomy" id="715471"/>
    <lineage>
        <taxon>Bacteria</taxon>
        <taxon>Bacillati</taxon>
        <taxon>Actinomycetota</taxon>
        <taxon>Actinomycetes</taxon>
        <taxon>Pseudonocardiales</taxon>
        <taxon>Pseudonocardiaceae</taxon>
        <taxon>Amycolatopsis</taxon>
    </lineage>
</organism>
<evidence type="ECO:0000313" key="2">
    <source>
        <dbReference type="Proteomes" id="UP001236014"/>
    </source>
</evidence>
<dbReference type="Pfam" id="PF04672">
    <property type="entry name" value="Methyltransf_19"/>
    <property type="match status" value="1"/>
</dbReference>
<dbReference type="EC" id="2.1.1.-" evidence="1"/>
<dbReference type="RefSeq" id="WP_285973891.1">
    <property type="nucleotide sequence ID" value="NZ_CP127294.1"/>
</dbReference>
<proteinExistence type="predicted"/>
<reference evidence="1 2" key="1">
    <citation type="submission" date="2023-06" db="EMBL/GenBank/DDBJ databases">
        <authorList>
            <person name="Oyuntsetseg B."/>
            <person name="Kim S.B."/>
        </authorList>
    </citation>
    <scope>NUCLEOTIDE SEQUENCE [LARGE SCALE GENOMIC DNA]</scope>
    <source>
        <strain evidence="1 2">2-15</strain>
    </source>
</reference>
<dbReference type="KEGG" id="acab:QRX50_22555"/>
<dbReference type="GO" id="GO:0032259">
    <property type="term" value="P:methylation"/>
    <property type="evidence" value="ECO:0007669"/>
    <property type="project" value="UniProtKB-KW"/>
</dbReference>
<name>A0A9Y2INT4_9PSEU</name>
<dbReference type="CDD" id="cd02440">
    <property type="entry name" value="AdoMet_MTases"/>
    <property type="match status" value="1"/>
</dbReference>
<sequence>MSELDDDFAMVIDPTVPSTARVYDAGLGGKDNYEVDREMLRKVQAVAPEVTELAIVAREFLIRAVRFLARDIGIDQFLDCGSGLPTAENVHEVAQRSNPDARVVYVDNDPVVLAHGRALLADNEQTHIVRGDIFQPTTLLADQTVRGELDWDKPLALIHSMSLHFCADDPAAVLRDYLDALPSGSYVVLSHALDPEDDEYSVVARNIERVYQGASSGQIHFRTRAEINTMLAGLELLKPGLVQPADWWPAGPRMQPLKLSDHCLLAAVGRKP</sequence>
<keyword evidence="1" id="KW-0489">Methyltransferase</keyword>
<dbReference type="AlphaFoldDB" id="A0A9Y2INT4"/>